<dbReference type="SUPFAM" id="SSF55594">
    <property type="entry name" value="HPr-like"/>
    <property type="match status" value="1"/>
</dbReference>
<dbReference type="Proteomes" id="UP000713596">
    <property type="component" value="Unassembled WGS sequence"/>
</dbReference>
<name>A0A948T0A1_9FIRM</name>
<dbReference type="Pfam" id="PF00381">
    <property type="entry name" value="PTS-HPr"/>
    <property type="match status" value="1"/>
</dbReference>
<dbReference type="AlphaFoldDB" id="A0A948T0A1"/>
<proteinExistence type="predicted"/>
<feature type="domain" description="HPr" evidence="1">
    <location>
        <begin position="15"/>
        <end position="65"/>
    </location>
</feature>
<dbReference type="InterPro" id="IPR000032">
    <property type="entry name" value="HPr-like"/>
</dbReference>
<evidence type="ECO:0000313" key="2">
    <source>
        <dbReference type="EMBL" id="MBU3805437.1"/>
    </source>
</evidence>
<evidence type="ECO:0000259" key="1">
    <source>
        <dbReference type="Pfam" id="PF00381"/>
    </source>
</evidence>
<sequence length="74" mass="8130">MTKELQISSFQQVKDIVNAAANCEYEITVQDAQGAIADAKSILGLMNLDYKHTVILQGENADEVEQVYQAITKA</sequence>
<organism evidence="2 3">
    <name type="scientific">Candidatus Allofournierella pullistercoris</name>
    <dbReference type="NCBI Taxonomy" id="2838597"/>
    <lineage>
        <taxon>Bacteria</taxon>
        <taxon>Bacillati</taxon>
        <taxon>Bacillota</taxon>
        <taxon>Clostridia</taxon>
        <taxon>Eubacteriales</taxon>
        <taxon>Oscillospiraceae</taxon>
        <taxon>Allofournierella</taxon>
    </lineage>
</organism>
<dbReference type="Gene3D" id="3.30.1340.10">
    <property type="entry name" value="HPr-like"/>
    <property type="match status" value="1"/>
</dbReference>
<gene>
    <name evidence="2" type="ORF">H9882_00830</name>
</gene>
<evidence type="ECO:0000313" key="3">
    <source>
        <dbReference type="Proteomes" id="UP000713596"/>
    </source>
</evidence>
<comment type="caution">
    <text evidence="2">The sequence shown here is derived from an EMBL/GenBank/DDBJ whole genome shotgun (WGS) entry which is preliminary data.</text>
</comment>
<dbReference type="EMBL" id="JAHLFP010000006">
    <property type="protein sequence ID" value="MBU3805437.1"/>
    <property type="molecule type" value="Genomic_DNA"/>
</dbReference>
<dbReference type="InterPro" id="IPR035895">
    <property type="entry name" value="HPr-like_sf"/>
</dbReference>
<reference evidence="2" key="2">
    <citation type="submission" date="2021-04" db="EMBL/GenBank/DDBJ databases">
        <authorList>
            <person name="Gilroy R."/>
        </authorList>
    </citation>
    <scope>NUCLEOTIDE SEQUENCE</scope>
    <source>
        <strain evidence="2">B5_2728</strain>
    </source>
</reference>
<reference evidence="2" key="1">
    <citation type="journal article" date="2021" name="PeerJ">
        <title>Extensive microbial diversity within the chicken gut microbiome revealed by metagenomics and culture.</title>
        <authorList>
            <person name="Gilroy R."/>
            <person name="Ravi A."/>
            <person name="Getino M."/>
            <person name="Pursley I."/>
            <person name="Horton D.L."/>
            <person name="Alikhan N.F."/>
            <person name="Baker D."/>
            <person name="Gharbi K."/>
            <person name="Hall N."/>
            <person name="Watson M."/>
            <person name="Adriaenssens E.M."/>
            <person name="Foster-Nyarko E."/>
            <person name="Jarju S."/>
            <person name="Secka A."/>
            <person name="Antonio M."/>
            <person name="Oren A."/>
            <person name="Chaudhuri R.R."/>
            <person name="La Ragione R."/>
            <person name="Hildebrand F."/>
            <person name="Pallen M.J."/>
        </authorList>
    </citation>
    <scope>NUCLEOTIDE SEQUENCE</scope>
    <source>
        <strain evidence="2">B5_2728</strain>
    </source>
</reference>
<accession>A0A948T0A1</accession>
<protein>
    <submittedName>
        <fullName evidence="2">HPr family phosphocarrier protein</fullName>
    </submittedName>
</protein>